<feature type="compositionally biased region" description="Basic and acidic residues" evidence="5">
    <location>
        <begin position="2499"/>
        <end position="2510"/>
    </location>
</feature>
<feature type="compositionally biased region" description="Low complexity" evidence="5">
    <location>
        <begin position="2064"/>
        <end position="2073"/>
    </location>
</feature>
<feature type="region of interest" description="Disordered" evidence="5">
    <location>
        <begin position="2406"/>
        <end position="2578"/>
    </location>
</feature>
<feature type="compositionally biased region" description="Basic and acidic residues" evidence="5">
    <location>
        <begin position="2084"/>
        <end position="2098"/>
    </location>
</feature>
<feature type="compositionally biased region" description="Polar residues" evidence="5">
    <location>
        <begin position="2678"/>
        <end position="2687"/>
    </location>
</feature>
<feature type="compositionally biased region" description="Basic and acidic residues" evidence="5">
    <location>
        <begin position="2817"/>
        <end position="2829"/>
    </location>
</feature>
<feature type="region of interest" description="Disordered" evidence="5">
    <location>
        <begin position="1574"/>
        <end position="1594"/>
    </location>
</feature>
<feature type="compositionally biased region" description="Basic and acidic residues" evidence="5">
    <location>
        <begin position="2780"/>
        <end position="2799"/>
    </location>
</feature>
<feature type="compositionally biased region" description="Basic and acidic residues" evidence="5">
    <location>
        <begin position="3264"/>
        <end position="3273"/>
    </location>
</feature>
<evidence type="ECO:0000256" key="3">
    <source>
        <dbReference type="ARBA" id="ARBA00022833"/>
    </source>
</evidence>
<gene>
    <name evidence="7" type="ORF">Cvel_1384</name>
</gene>
<dbReference type="InterPro" id="IPR049899">
    <property type="entry name" value="Znf_C2HC_C3H"/>
</dbReference>
<feature type="region of interest" description="Disordered" evidence="5">
    <location>
        <begin position="287"/>
        <end position="324"/>
    </location>
</feature>
<feature type="compositionally biased region" description="Pro residues" evidence="5">
    <location>
        <begin position="1006"/>
        <end position="1017"/>
    </location>
</feature>
<feature type="region of interest" description="Disordered" evidence="5">
    <location>
        <begin position="3300"/>
        <end position="3633"/>
    </location>
</feature>
<feature type="compositionally biased region" description="Basic and acidic residues" evidence="5">
    <location>
        <begin position="3181"/>
        <end position="3197"/>
    </location>
</feature>
<dbReference type="EMBL" id="CDMZ01003981">
    <property type="protein sequence ID" value="CEM48271.1"/>
    <property type="molecule type" value="Genomic_DNA"/>
</dbReference>
<feature type="region of interest" description="Disordered" evidence="5">
    <location>
        <begin position="1916"/>
        <end position="2192"/>
    </location>
</feature>
<feature type="compositionally biased region" description="Basic and acidic residues" evidence="5">
    <location>
        <begin position="2424"/>
        <end position="2433"/>
    </location>
</feature>
<feature type="compositionally biased region" description="Polar residues" evidence="5">
    <location>
        <begin position="1691"/>
        <end position="1702"/>
    </location>
</feature>
<feature type="region of interest" description="Disordered" evidence="5">
    <location>
        <begin position="778"/>
        <end position="1041"/>
    </location>
</feature>
<feature type="compositionally biased region" description="Basic and acidic residues" evidence="5">
    <location>
        <begin position="2158"/>
        <end position="2167"/>
    </location>
</feature>
<evidence type="ECO:0000256" key="4">
    <source>
        <dbReference type="PROSITE-ProRule" id="PRU01371"/>
    </source>
</evidence>
<feature type="compositionally biased region" description="Basic and acidic residues" evidence="5">
    <location>
        <begin position="3478"/>
        <end position="3536"/>
    </location>
</feature>
<name>A0A0G4HUX7_9ALVE</name>
<feature type="compositionally biased region" description="Basic and acidic residues" evidence="5">
    <location>
        <begin position="2174"/>
        <end position="2183"/>
    </location>
</feature>
<feature type="compositionally biased region" description="Basic and acidic residues" evidence="5">
    <location>
        <begin position="2120"/>
        <end position="2129"/>
    </location>
</feature>
<dbReference type="VEuPathDB" id="CryptoDB:Cvel_1384"/>
<feature type="compositionally biased region" description="Polar residues" evidence="5">
    <location>
        <begin position="802"/>
        <end position="820"/>
    </location>
</feature>
<dbReference type="GO" id="GO:0008270">
    <property type="term" value="F:zinc ion binding"/>
    <property type="evidence" value="ECO:0007669"/>
    <property type="project" value="UniProtKB-KW"/>
</dbReference>
<feature type="compositionally biased region" description="Basic and acidic residues" evidence="5">
    <location>
        <begin position="640"/>
        <end position="651"/>
    </location>
</feature>
<evidence type="ECO:0000256" key="1">
    <source>
        <dbReference type="ARBA" id="ARBA00022723"/>
    </source>
</evidence>
<evidence type="ECO:0000256" key="5">
    <source>
        <dbReference type="SAM" id="MobiDB-lite"/>
    </source>
</evidence>
<feature type="region of interest" description="Disordered" evidence="5">
    <location>
        <begin position="1748"/>
        <end position="1770"/>
    </location>
</feature>
<feature type="compositionally biased region" description="Basic and acidic residues" evidence="5">
    <location>
        <begin position="1209"/>
        <end position="1219"/>
    </location>
</feature>
<feature type="compositionally biased region" description="Basic and acidic residues" evidence="5">
    <location>
        <begin position="2668"/>
        <end position="2677"/>
    </location>
</feature>
<organism evidence="7">
    <name type="scientific">Chromera velia CCMP2878</name>
    <dbReference type="NCBI Taxonomy" id="1169474"/>
    <lineage>
        <taxon>Eukaryota</taxon>
        <taxon>Sar</taxon>
        <taxon>Alveolata</taxon>
        <taxon>Colpodellida</taxon>
        <taxon>Chromeraceae</taxon>
        <taxon>Chromera</taxon>
    </lineage>
</organism>
<accession>A0A0G4HUX7</accession>
<feature type="compositionally biased region" description="Gly residues" evidence="5">
    <location>
        <begin position="299"/>
        <end position="309"/>
    </location>
</feature>
<feature type="compositionally biased region" description="Basic and acidic residues" evidence="5">
    <location>
        <begin position="724"/>
        <end position="742"/>
    </location>
</feature>
<feature type="compositionally biased region" description="Low complexity" evidence="5">
    <location>
        <begin position="870"/>
        <end position="879"/>
    </location>
</feature>
<feature type="compositionally biased region" description="Basic and acidic residues" evidence="5">
    <location>
        <begin position="3098"/>
        <end position="3116"/>
    </location>
</feature>
<feature type="compositionally biased region" description="Basic and acidic residues" evidence="5">
    <location>
        <begin position="833"/>
        <end position="860"/>
    </location>
</feature>
<feature type="compositionally biased region" description="Basic and acidic residues" evidence="5">
    <location>
        <begin position="1800"/>
        <end position="1809"/>
    </location>
</feature>
<feature type="compositionally biased region" description="Low complexity" evidence="5">
    <location>
        <begin position="96"/>
        <end position="108"/>
    </location>
</feature>
<feature type="region of interest" description="Disordered" evidence="5">
    <location>
        <begin position="21"/>
        <end position="83"/>
    </location>
</feature>
<evidence type="ECO:0000313" key="7">
    <source>
        <dbReference type="EMBL" id="CEM48271.1"/>
    </source>
</evidence>
<feature type="region of interest" description="Disordered" evidence="5">
    <location>
        <begin position="1691"/>
        <end position="1721"/>
    </location>
</feature>
<feature type="compositionally biased region" description="Low complexity" evidence="5">
    <location>
        <begin position="2739"/>
        <end position="2754"/>
    </location>
</feature>
<sequence>MSEDGQLLNLGDALSVGAQQQMNAEPVVDSPALPRQTNECWSPLDIHSSPSRREREAGDPPSVPIVAETDAQTGEGCGDSDSSCLFDRDRDDIIFQSSRQPSSPAPARNFDDSRATPPGPADASSRLLSPAQPRTAILRSMPRSVRGGGLQSVSITNVLLAPCPHCSRGFLPSKIKQHEQMCTAKLGVSGGGGSLKANSTGETEHSARPVEGSADVLVLDGEGRSVSAASASLSRSLSVSGQNPLLSVSRDAAAAALKRSASAAEVEDTVQREREVADFHGLLDTGLTDQQLQRQSAERGGGSAEGGGLWVFSHEGGSEAGMEADPSAVLVEREVGEEENVQGGANRHCMGQTETDEGLSETGSKTQQEEEASEQPERGPPNSLLGESSSQHDFPCTSLPPEPPLSVDDSLAQSAPHSPRRPRDALSPPFHGQYSHLDREQGEDRVSVSASVGVSEVAVHRGPLEETPQPLNVHLTETGERLGSGSHSTDSYMPNWRLSSLHARLTSRLAHRFSSSDHEPHTGSPHHSASAASASGTQMGDVKEMDREGEGEGREEPCMEREGQRRSACSGGRRRSSNRRSVGSLGSLPPPLSLLPSSTTPDIPSALPIEPPSVTDETGGSGSKSYSQSGEMRLQPLSHESSENACREREGSLQPRISPPSNAPAARDATSTRDESPPPPSAAVPLLGYSGHSSAPAPSENAQHLRITVDESLEQQQQQQLEGRSLEEEKENVRGMNYEEGRVSGSFGGGPLQSQPQPRVSPKGSVVEGLCGVFESGVDHPRVLPPESGMVEPPAGHGMPPSRQQQFTHTLAPVSQTQEGPSNIISPVSPPVLRERDFVAEHAEAQEREKGKGKEEEESRQSPTFPSVTPSAASAGGSRRSNRSRTPSPPSSAGQNNRHREGGTSDATDFRPSRRGKRRGGGGGGGETPSPFPSGQEGGDRGEADGGGDFDLSFSFSKGGNSNAQILVAPQTHGGDGGAGGYHDETAEGLNTERSSVSLFGSSRGPLPPSLMHPPPEASSADSAHDHFNQGGIQESELSAGPLREAYASNSSRVITLPPPGGSTPLPHTHKRDQIRNGAHPASLPRGRVNPTHPDIDHTRSEGAATGPRYQAYPRHAHPPLSSVRGSRSSSVADATPQTAFALRVRSEVQRRMTPSPEGQNQMPPFRRHNSSGSTSETPCSTTGAGTGGRQREREREREGGAGAEADFSVERPRRDLRGLHSKHRSSSSGPADVSQLAKSVEAPPMHGGEATLSGRCRYGHGVEQQPHLSLSEARAVTAFSSYRKGLSSRASPPGLFKDGSRPKPLLTDFHEENEYAGGGGTRGGPRGQYVYMRERAWSLTPTGRGLLGGLLDEGVGERGVMRGDGRTPGSQSVALPLPLPSGVPLPESLDSTEWARSAYWGRGAGRKGERDARPPMHPMQPLGAPLTFTRLQGELAYIENNDRSQTGGGRRERWVSRVNCGGRDVEGGMGMSKFSNSVRDGDHEEDEEQPAFVILSESRAMQQQEELVSLRREGLREWSSCFENPSAFSNGPRGWERGSSRYVGQQPAFAPPQRERLLRRPASVPIRTAKVKVKGDDCGGEEDLSGERGQAGGLGEEEFASGAQAICRFLHSCGAGGGEGGRGREAFSTPPASSSNLPLTPPFRRHMIDDRQILPSAAERKENGQRERETVLLQTPGCVGLVGREGLVASSCQQDVSSQKPSFRGSGREGEGEEQGGGRLLDLAEVAVSDSLEDLRVLSSPSPPYLLQTQPSRHHHHHCISGGGKRTTRETGATELRHTPDLSSLPVECFHTPNVPFRGAREKGDKPSRTAVGGRADGLECEESNEDIESTIDAFVASVRPSSTRSSVMPPPSPLLPSAFNQEQTEKEEPYPTENAKPPSQRRPSLFPFSSDTNMGIPSDACTAWADKESFCHAQSQTRLSGYPQNQKPRPKDSTPHQLPPQPHRGSAEETGISLCRPSDDLERRPRSLLRKAVDVESVRESYRRAKLAWAAQRKRGSSVSHPDSKPPADIDRQRERGMLPKGIIQHSSLSSAASPFRSRNMENTSGGRMSMRKSQTPSSEWSSKAPSNNAKSKGREGVTLTRRKETNRKTQKDMISKGRVPSQNPGGRETEPSSQMFDRLHPPRPELRATLAPPGQSAQAQIAVLSPPHTAQRPATENRSHEDPLGHGGMGRGRENGEHLGRSHSPQSVPARCDGKGNGGAVFEFSNQSLEDHREAASQSPGRDIRIQRVTSESSSPPIRCSLPSTRRWAFPLLSSAHGVAVSGEGGGGFERLLRPSDSSVKADGQGCLRTATAGADLSESRTQQQHLVEASADSHGAMGLLALPPGFVLARSVSGSFSGPASASAQQSTYRYHQRLLSDSLVETTDTVPRPSHGPRETEVGGGLEGGNWLMQQMSHHVTPVLVGQEKQRKKNLGGGTETLLGDRQKREGEGQSGGGGWPLLDPDLIPIRPARRSQFGISSSKKKEREGEEREEGTVQPPQPPSGPSPALAAVRRQRPTERERKREARLLLQVPPREARIAPNELPHAADSSSTFHGEEDSRPLIDVSGVSDAGGWSAQEGESAFEEGQGEATQGDDLSARRLVRCGDCGRKFAPASLRVHRKACRRVFGKSRPRFDMQRRRIAELQLEPCVDYSAWVPCPDCRTLFPDLRTMGNHRIYCKAVVGEREKEKEKETGQAQALSPQKSALKGGGSGSHGPTDVAVHTPEGPLHSSRRKTAAVPASSSGPAQNEAGPVGSARLRLPLPASSSLTSRTRHPSHLSPKSPLGACAPPSSVRRKREEGEREEGLSAERQKRPPEAASRQPADVSARQQQQVEKENHRPERRPDGNAVIAVRPHEKGVVSIAPSNPSTLPVPLSERSHHLPLPDRQRPTSAAPPPREAEPSSAGRLKNALSGAQGSPNLKEQSARGLRRRTDTPPPSSPGSPSSSSAHSRSGRRDLPSPSPSPSLHGERESVDRLQQNQAEKEERRKMEKRHKERQEEREEFHPRERVPLQTLPSDTPRCQTPEGGARVAERGRGRRRACRGAERGLPLSTSRSALVSPTPHAPLPHAPDDADAGAALRVLEGLDERLERMILSGRRSLSGPAEGEGDDQEEREGKTEDTGRTNSASRERPTATSSGKRRMSKATRDGSPPSSHDAAGERRDVSPSSSVPKGRGLNGKQQVSIRGRRRRPLLTRTGDSKEKVERKWGDGYRSEEDEEHADPREGSRGGGGGRRHLLRDTRGFLRGDPSFLFPFQRNAPHASVGRQGGRRQRIPSVGREGGTEGSKKEANLVSPYASMSSSVYPSRFLPSFARGLSSSFSASVSPSPSVSSRAPSVSSVCTEEEGTLKSSVAHDPLVSVGGAERKVHRQPVRDVRGGAGKEKERRGFRSDAADEENLLPPTQHINLREGDGREESVRSPKRNPVPLAFSTVHGHTSSSPLSPPPPRLGPSESSKRTLRQSLSLSLVSEERRFPQVYNASAYTSVPKGSRRRGRGREEETEKGQRETDLPPDRSSKCIDSHSRSRALVRREAERLETAGKVEKTTPLRERTHVDVPPLSSFSPTRKDSTATSVSGVVPRTEAPTGETQVHPRVGGQKEKESDTPPRGQYRDGGSAPPSPLPPSADSSSAHTARRLRTSLDSLDEQKENIRRQIQECTERLKRRRERIRQEREEGS</sequence>
<feature type="compositionally biased region" description="Polar residues" evidence="5">
    <location>
        <begin position="1916"/>
        <end position="1929"/>
    </location>
</feature>
<feature type="compositionally biased region" description="Basic and acidic residues" evidence="5">
    <location>
        <begin position="2860"/>
        <end position="2872"/>
    </location>
</feature>
<feature type="compositionally biased region" description="Basic and acidic residues" evidence="5">
    <location>
        <begin position="2004"/>
        <end position="2020"/>
    </location>
</feature>
<protein>
    <recommendedName>
        <fullName evidence="6">C2HC/C3H-type domain-containing protein</fullName>
    </recommendedName>
</protein>
<keyword evidence="1" id="KW-0479">Metal-binding</keyword>
<feature type="compositionally biased region" description="Polar residues" evidence="5">
    <location>
        <begin position="3542"/>
        <end position="3557"/>
    </location>
</feature>
<feature type="compositionally biased region" description="Polar residues" evidence="5">
    <location>
        <begin position="954"/>
        <end position="965"/>
    </location>
</feature>
<feature type="compositionally biased region" description="Low complexity" evidence="5">
    <location>
        <begin position="2925"/>
        <end position="2934"/>
    </location>
</feature>
<evidence type="ECO:0000259" key="6">
    <source>
        <dbReference type="PROSITE" id="PS52027"/>
    </source>
</evidence>
<feature type="region of interest" description="Disordered" evidence="5">
    <location>
        <begin position="3077"/>
        <end position="3275"/>
    </location>
</feature>
<feature type="compositionally biased region" description="Polar residues" evidence="5">
    <location>
        <begin position="992"/>
        <end position="1001"/>
    </location>
</feature>
<feature type="region of interest" description="Disordered" evidence="5">
    <location>
        <begin position="95"/>
        <end position="133"/>
    </location>
</feature>
<keyword evidence="2 4" id="KW-0863">Zinc-finger</keyword>
<feature type="region of interest" description="Disordered" evidence="5">
    <location>
        <begin position="1285"/>
        <end position="1306"/>
    </location>
</feature>
<feature type="region of interest" description="Disordered" evidence="5">
    <location>
        <begin position="1053"/>
        <end position="1253"/>
    </location>
</feature>
<feature type="region of interest" description="Disordered" evidence="5">
    <location>
        <begin position="191"/>
        <end position="211"/>
    </location>
</feature>
<feature type="domain" description="C2HC/C3H-type" evidence="6">
    <location>
        <begin position="2584"/>
        <end position="2613"/>
    </location>
</feature>
<feature type="compositionally biased region" description="Basic and acidic residues" evidence="5">
    <location>
        <begin position="541"/>
        <end position="565"/>
    </location>
</feature>
<feature type="compositionally biased region" description="Basic and acidic residues" evidence="5">
    <location>
        <begin position="898"/>
        <end position="912"/>
    </location>
</feature>
<feature type="compositionally biased region" description="Basic and acidic residues" evidence="5">
    <location>
        <begin position="3389"/>
        <end position="3401"/>
    </location>
</feature>
<feature type="compositionally biased region" description="Basic and acidic residues" evidence="5">
    <location>
        <begin position="3354"/>
        <end position="3375"/>
    </location>
</feature>
<feature type="region of interest" description="Disordered" evidence="5">
    <location>
        <begin position="1797"/>
        <end position="1827"/>
    </location>
</feature>
<evidence type="ECO:0000256" key="2">
    <source>
        <dbReference type="ARBA" id="ARBA00022771"/>
    </source>
</evidence>
<feature type="compositionally biased region" description="Basic and acidic residues" evidence="5">
    <location>
        <begin position="2979"/>
        <end position="2993"/>
    </location>
</feature>
<feature type="region of interest" description="Disordered" evidence="5">
    <location>
        <begin position="2365"/>
        <end position="2384"/>
    </location>
</feature>
<feature type="compositionally biased region" description="Polar residues" evidence="5">
    <location>
        <begin position="1171"/>
        <end position="1181"/>
    </location>
</feature>
<keyword evidence="3" id="KW-0862">Zinc</keyword>
<feature type="compositionally biased region" description="Basic and acidic residues" evidence="5">
    <location>
        <begin position="1190"/>
        <end position="1200"/>
    </location>
</feature>
<feature type="compositionally biased region" description="Polar residues" evidence="5">
    <location>
        <begin position="2896"/>
        <end position="2906"/>
    </location>
</feature>
<feature type="region of interest" description="Disordered" evidence="5">
    <location>
        <begin position="337"/>
        <end position="451"/>
    </location>
</feature>
<feature type="compositionally biased region" description="Low complexity" evidence="5">
    <location>
        <begin position="1122"/>
        <end position="1132"/>
    </location>
</feature>
<dbReference type="Pfam" id="PF13913">
    <property type="entry name" value="zf-C2HC_2"/>
    <property type="match status" value="2"/>
</dbReference>
<feature type="region of interest" description="Disordered" evidence="5">
    <location>
        <begin position="513"/>
        <end position="765"/>
    </location>
</feature>
<proteinExistence type="predicted"/>
<feature type="region of interest" description="Disordered" evidence="5">
    <location>
        <begin position="1842"/>
        <end position="1902"/>
    </location>
</feature>
<feature type="compositionally biased region" description="Basic and acidic residues" evidence="5">
    <location>
        <begin position="436"/>
        <end position="446"/>
    </location>
</feature>
<feature type="region of interest" description="Disordered" evidence="5">
    <location>
        <begin position="1621"/>
        <end position="1644"/>
    </location>
</feature>
<feature type="compositionally biased region" description="Low complexity" evidence="5">
    <location>
        <begin position="714"/>
        <end position="723"/>
    </location>
</feature>
<reference evidence="7" key="1">
    <citation type="submission" date="2014-11" db="EMBL/GenBank/DDBJ databases">
        <authorList>
            <person name="Otto D Thomas"/>
            <person name="Naeem Raeece"/>
        </authorList>
    </citation>
    <scope>NUCLEOTIDE SEQUENCE</scope>
</reference>
<feature type="compositionally biased region" description="Low complexity" evidence="5">
    <location>
        <begin position="2442"/>
        <end position="2451"/>
    </location>
</feature>
<dbReference type="PROSITE" id="PS52027">
    <property type="entry name" value="ZF_C2HC_C3H"/>
    <property type="match status" value="1"/>
</dbReference>
<feature type="compositionally biased region" description="Polar residues" evidence="5">
    <location>
        <begin position="2043"/>
        <end position="2063"/>
    </location>
</feature>
<feature type="region of interest" description="Disordered" evidence="5">
    <location>
        <begin position="2668"/>
        <end position="3062"/>
    </location>
</feature>
<feature type="compositionally biased region" description="Basic and acidic residues" evidence="5">
    <location>
        <begin position="1959"/>
        <end position="1985"/>
    </location>
</feature>
<feature type="compositionally biased region" description="Low complexity" evidence="5">
    <location>
        <begin position="3300"/>
        <end position="3323"/>
    </location>
</feature>